<organism evidence="2 3">
    <name type="scientific">Francisella orientalis</name>
    <dbReference type="NCBI Taxonomy" id="299583"/>
    <lineage>
        <taxon>Bacteria</taxon>
        <taxon>Pseudomonadati</taxon>
        <taxon>Pseudomonadota</taxon>
        <taxon>Gammaproteobacteria</taxon>
        <taxon>Thiotrichales</taxon>
        <taxon>Francisellaceae</taxon>
        <taxon>Francisella</taxon>
    </lineage>
</organism>
<dbReference type="GO" id="GO:0016020">
    <property type="term" value="C:membrane"/>
    <property type="evidence" value="ECO:0007669"/>
    <property type="project" value="TreeGrafter"/>
</dbReference>
<reference evidence="2" key="1">
    <citation type="journal article" date="2020" name="Int. J. Syst. Evol. Microbiol.">
        <title>Reclassification of Francisella noatunensis subsp. orientalis Ottem et al. 2009 as Francisella orientalis sp. nov., Francisella noatunensis subsp. chilensis subsp. nov. and emended description of Francisella noatunensis.</title>
        <authorList>
            <person name="Ramirez-Paredes J.G."/>
            <person name="Larsson P."/>
            <person name="Thompson K.D."/>
            <person name="Penman D.J."/>
            <person name="Busse H.J."/>
            <person name="Ohrman C."/>
            <person name="Sjodin A."/>
            <person name="Soto E."/>
            <person name="Richards R.H."/>
            <person name="Adams A."/>
            <person name="Colquhoun D.J."/>
        </authorList>
    </citation>
    <scope>NUCLEOTIDE SEQUENCE</scope>
    <source>
        <strain evidence="2">LADL-07285A</strain>
    </source>
</reference>
<dbReference type="GO" id="GO:0000271">
    <property type="term" value="P:polysaccharide biosynthetic process"/>
    <property type="evidence" value="ECO:0007669"/>
    <property type="project" value="TreeGrafter"/>
</dbReference>
<keyword evidence="1" id="KW-1133">Transmembrane helix</keyword>
<name>A0AAW9YPR7_9GAMM</name>
<evidence type="ECO:0000256" key="1">
    <source>
        <dbReference type="SAM" id="Phobius"/>
    </source>
</evidence>
<feature type="transmembrane region" description="Helical" evidence="1">
    <location>
        <begin position="213"/>
        <end position="235"/>
    </location>
</feature>
<keyword evidence="2" id="KW-0012">Acyltransferase</keyword>
<keyword evidence="2" id="KW-0808">Transferase</keyword>
<evidence type="ECO:0000313" key="3">
    <source>
        <dbReference type="Proteomes" id="UP000774689"/>
    </source>
</evidence>
<dbReference type="PANTHER" id="PTHR23028">
    <property type="entry name" value="ACETYLTRANSFERASE"/>
    <property type="match status" value="1"/>
</dbReference>
<feature type="transmembrane region" description="Helical" evidence="1">
    <location>
        <begin position="84"/>
        <end position="100"/>
    </location>
</feature>
<evidence type="ECO:0000313" key="2">
    <source>
        <dbReference type="EMBL" id="NIY56606.1"/>
    </source>
</evidence>
<protein>
    <submittedName>
        <fullName evidence="2">Acyltransferase</fullName>
    </submittedName>
</protein>
<feature type="transmembrane region" description="Helical" evidence="1">
    <location>
        <begin position="57"/>
        <end position="78"/>
    </location>
</feature>
<accession>A0AAW9YPR7</accession>
<dbReference type="Proteomes" id="UP000774689">
    <property type="component" value="Unassembled WGS sequence"/>
</dbReference>
<dbReference type="AlphaFoldDB" id="A0AAW9YPR7"/>
<feature type="transmembrane region" description="Helical" evidence="1">
    <location>
        <begin position="136"/>
        <end position="154"/>
    </location>
</feature>
<dbReference type="EMBL" id="QPQM01000011">
    <property type="protein sequence ID" value="NIY56606.1"/>
    <property type="molecule type" value="Genomic_DNA"/>
</dbReference>
<sequence length="254" mass="30279">MKSIPRLYIFHYITNFMYIYIFPDINYPIAFINLKFLICSYLMISMQNPSGIGYYPLLTVGWTLSLELCFYVIVYFSLVFSKKYFFFLVIIISYIFPHFIKIEMFEYMHTFIYGFVFAYFYNKSEQLSVILSKKEIRAFIAFMILVLFSGAFGWDIQIKAFCETLIPILFLEVKDELASKFKILGDISYSTYLFHSIPMIILMHSINLPNRSLVANILFTVLFSIFIFIVSLLSYKYIEKPFLWKSHKYNRDKN</sequence>
<feature type="transmembrane region" description="Helical" evidence="1">
    <location>
        <begin position="107"/>
        <end position="124"/>
    </location>
</feature>
<comment type="caution">
    <text evidence="2">The sequence shown here is derived from an EMBL/GenBank/DDBJ whole genome shotgun (WGS) entry which is preliminary data.</text>
</comment>
<feature type="transmembrane region" description="Helical" evidence="1">
    <location>
        <begin position="7"/>
        <end position="23"/>
    </location>
</feature>
<gene>
    <name evidence="2" type="ORF">CHQ83_04580</name>
</gene>
<keyword evidence="1" id="KW-0812">Transmembrane</keyword>
<dbReference type="PANTHER" id="PTHR23028:SF53">
    <property type="entry name" value="ACYL_TRANSF_3 DOMAIN-CONTAINING PROTEIN"/>
    <property type="match status" value="1"/>
</dbReference>
<proteinExistence type="predicted"/>
<keyword evidence="1" id="KW-0472">Membrane</keyword>
<dbReference type="InterPro" id="IPR050879">
    <property type="entry name" value="Acyltransferase_3"/>
</dbReference>
<dbReference type="GO" id="GO:0016746">
    <property type="term" value="F:acyltransferase activity"/>
    <property type="evidence" value="ECO:0007669"/>
    <property type="project" value="UniProtKB-KW"/>
</dbReference>